<gene>
    <name evidence="4" type="primary">hcaB_9</name>
    <name evidence="4" type="ORF">SDC9_83062</name>
</gene>
<proteinExistence type="inferred from homology"/>
<evidence type="ECO:0000256" key="3">
    <source>
        <dbReference type="ARBA" id="ARBA00023002"/>
    </source>
</evidence>
<dbReference type="EC" id="1.3.1.87" evidence="4"/>
<dbReference type="PRINTS" id="PR00081">
    <property type="entry name" value="GDHRDH"/>
</dbReference>
<dbReference type="EMBL" id="VSSQ01007616">
    <property type="protein sequence ID" value="MPM36465.1"/>
    <property type="molecule type" value="Genomic_DNA"/>
</dbReference>
<keyword evidence="2" id="KW-0521">NADP</keyword>
<protein>
    <submittedName>
        <fullName evidence="4">3-phenylpropionate-dihydrodiol/cinnamic acid-dihydrodiol dehydrogenase</fullName>
        <ecNumber evidence="4">1.3.1.87</ecNumber>
    </submittedName>
</protein>
<accession>A0A644Z6E9</accession>
<name>A0A644Z6E9_9ZZZZ</name>
<dbReference type="SUPFAM" id="SSF51735">
    <property type="entry name" value="NAD(P)-binding Rossmann-fold domains"/>
    <property type="match status" value="1"/>
</dbReference>
<dbReference type="PRINTS" id="PR00080">
    <property type="entry name" value="SDRFAMILY"/>
</dbReference>
<dbReference type="Gene3D" id="3.40.50.720">
    <property type="entry name" value="NAD(P)-binding Rossmann-like Domain"/>
    <property type="match status" value="1"/>
</dbReference>
<evidence type="ECO:0000256" key="2">
    <source>
        <dbReference type="ARBA" id="ARBA00022857"/>
    </source>
</evidence>
<evidence type="ECO:0000313" key="4">
    <source>
        <dbReference type="EMBL" id="MPM36465.1"/>
    </source>
</evidence>
<dbReference type="InterPro" id="IPR036291">
    <property type="entry name" value="NAD(P)-bd_dom_sf"/>
</dbReference>
<dbReference type="Pfam" id="PF00106">
    <property type="entry name" value="adh_short"/>
    <property type="match status" value="1"/>
</dbReference>
<dbReference type="PANTHER" id="PTHR43391:SF14">
    <property type="entry name" value="DEHYDROGENASE_REDUCTASE SDR FAMILY PROTEIN 7-LIKE"/>
    <property type="match status" value="1"/>
</dbReference>
<keyword evidence="3 4" id="KW-0560">Oxidoreductase</keyword>
<dbReference type="PANTHER" id="PTHR43391">
    <property type="entry name" value="RETINOL DEHYDROGENASE-RELATED"/>
    <property type="match status" value="1"/>
</dbReference>
<sequence>MKTVLITGASSGIGKETAILFANNGWNVAATMRNAGNINMFAQNKNIKTYILNVKNKAAIAACIAEVRNDFSRIDVLVNNAGIYTTNPLEVTTDEEMEDIIDTNIKGVVYTSKFILKHFRQNKGGTIVNVSSIAGRVTFPYQSIYHTSKWAIEGFSESLYYELKSFNVKVKIVEPGMVKTNIYNAVMTLPDKEYPREYNTKFPKWHSYLMKSYRNGYSPKLDAETIYKAANSHSTRLRYTSDFSTKLVFFIRSFLPLFIYQNLIDKLTMSK</sequence>
<dbReference type="InterPro" id="IPR002347">
    <property type="entry name" value="SDR_fam"/>
</dbReference>
<comment type="similarity">
    <text evidence="1">Belongs to the short-chain dehydrogenases/reductases (SDR) family.</text>
</comment>
<organism evidence="4">
    <name type="scientific">bioreactor metagenome</name>
    <dbReference type="NCBI Taxonomy" id="1076179"/>
    <lineage>
        <taxon>unclassified sequences</taxon>
        <taxon>metagenomes</taxon>
        <taxon>ecological metagenomes</taxon>
    </lineage>
</organism>
<dbReference type="AlphaFoldDB" id="A0A644Z6E9"/>
<evidence type="ECO:0000256" key="1">
    <source>
        <dbReference type="ARBA" id="ARBA00006484"/>
    </source>
</evidence>
<dbReference type="GO" id="GO:0018498">
    <property type="term" value="F:2,3-dihydroxy-2,3-dihydro-phenylpropionate dehydrogenase activity"/>
    <property type="evidence" value="ECO:0007669"/>
    <property type="project" value="UniProtKB-EC"/>
</dbReference>
<dbReference type="CDD" id="cd05374">
    <property type="entry name" value="17beta-HSD-like_SDR_c"/>
    <property type="match status" value="1"/>
</dbReference>
<comment type="caution">
    <text evidence="4">The sequence shown here is derived from an EMBL/GenBank/DDBJ whole genome shotgun (WGS) entry which is preliminary data.</text>
</comment>
<reference evidence="4" key="1">
    <citation type="submission" date="2019-08" db="EMBL/GenBank/DDBJ databases">
        <authorList>
            <person name="Kucharzyk K."/>
            <person name="Murdoch R.W."/>
            <person name="Higgins S."/>
            <person name="Loffler F."/>
        </authorList>
    </citation>
    <scope>NUCLEOTIDE SEQUENCE</scope>
</reference>